<keyword evidence="7 16" id="KW-0812">Transmembrane</keyword>
<dbReference type="AlphaFoldDB" id="A0A7D6FNR0"/>
<dbReference type="EMBL" id="MT274132">
    <property type="protein sequence ID" value="QLP89031.1"/>
    <property type="molecule type" value="Genomic_DNA"/>
</dbReference>
<comment type="subcellular location">
    <subcellularLocation>
        <location evidence="1">Mitochondrion membrane</location>
        <topology evidence="1">Multi-pass membrane protein</topology>
    </subcellularLocation>
</comment>
<evidence type="ECO:0000256" key="7">
    <source>
        <dbReference type="ARBA" id="ARBA00022692"/>
    </source>
</evidence>
<evidence type="ECO:0000256" key="2">
    <source>
        <dbReference type="ARBA" id="ARBA00005698"/>
    </source>
</evidence>
<keyword evidence="13 16" id="KW-0472">Membrane</keyword>
<dbReference type="GeneID" id="58901441"/>
<evidence type="ECO:0000256" key="1">
    <source>
        <dbReference type="ARBA" id="ARBA00004225"/>
    </source>
</evidence>
<evidence type="ECO:0000256" key="11">
    <source>
        <dbReference type="ARBA" id="ARBA00023027"/>
    </source>
</evidence>
<dbReference type="PANTHER" id="PTHR11435">
    <property type="entry name" value="NADH UBIQUINONE OXIDOREDUCTASE SUBUNIT ND6"/>
    <property type="match status" value="1"/>
</dbReference>
<sequence length="172" mass="19420">MLKPMLLSMIMLMGPLLISMKHPLAMGLVLLMQTILISLLTGFLNSSFWMSYILFLVFLGGMLVLFIYMTSLASNEMFSISSPIITFLPATFLGVGLMSWGISLFDCLNPTYTSFKSLNQLQDNYLLPNLTLKLYNTFSSHLTFLLVIYLFLTLIVVVKLTSINQGPLRPYH</sequence>
<comment type="catalytic activity">
    <reaction evidence="15">
        <text>a ubiquinone + NADH + 5 H(+)(in) = a ubiquinol + NAD(+) + 4 H(+)(out)</text>
        <dbReference type="Rhea" id="RHEA:29091"/>
        <dbReference type="Rhea" id="RHEA-COMP:9565"/>
        <dbReference type="Rhea" id="RHEA-COMP:9566"/>
        <dbReference type="ChEBI" id="CHEBI:15378"/>
        <dbReference type="ChEBI" id="CHEBI:16389"/>
        <dbReference type="ChEBI" id="CHEBI:17976"/>
        <dbReference type="ChEBI" id="CHEBI:57540"/>
        <dbReference type="ChEBI" id="CHEBI:57945"/>
        <dbReference type="EC" id="7.1.1.2"/>
    </reaction>
</comment>
<evidence type="ECO:0000256" key="15">
    <source>
        <dbReference type="ARBA" id="ARBA00049551"/>
    </source>
</evidence>
<evidence type="ECO:0000256" key="4">
    <source>
        <dbReference type="ARBA" id="ARBA00021095"/>
    </source>
</evidence>
<evidence type="ECO:0000256" key="16">
    <source>
        <dbReference type="SAM" id="Phobius"/>
    </source>
</evidence>
<dbReference type="EC" id="7.1.1.2" evidence="3"/>
<geneLocation type="mitochondrion" evidence="17"/>
<evidence type="ECO:0000256" key="8">
    <source>
        <dbReference type="ARBA" id="ARBA00022967"/>
    </source>
</evidence>
<dbReference type="PANTHER" id="PTHR11435:SF1">
    <property type="entry name" value="NADH-UBIQUINONE OXIDOREDUCTASE CHAIN 6"/>
    <property type="match status" value="1"/>
</dbReference>
<gene>
    <name evidence="17" type="primary">ND6</name>
</gene>
<dbReference type="InterPro" id="IPR050269">
    <property type="entry name" value="ComplexI_Subunit6"/>
</dbReference>
<keyword evidence="9" id="KW-0249">Electron transport</keyword>
<dbReference type="CTD" id="4541"/>
<keyword evidence="8" id="KW-1278">Translocase</keyword>
<protein>
    <recommendedName>
        <fullName evidence="4">NADH-ubiquinone oxidoreductase chain 6</fullName>
        <ecNumber evidence="3">7.1.1.2</ecNumber>
    </recommendedName>
    <alternativeName>
        <fullName evidence="14">NADH dehydrogenase subunit 6</fullName>
    </alternativeName>
</protein>
<dbReference type="GO" id="GO:0031966">
    <property type="term" value="C:mitochondrial membrane"/>
    <property type="evidence" value="ECO:0007669"/>
    <property type="project" value="UniProtKB-SubCell"/>
</dbReference>
<evidence type="ECO:0000256" key="3">
    <source>
        <dbReference type="ARBA" id="ARBA00012944"/>
    </source>
</evidence>
<keyword evidence="12 17" id="KW-0496">Mitochondrion</keyword>
<evidence type="ECO:0000313" key="17">
    <source>
        <dbReference type="EMBL" id="QLP89031.1"/>
    </source>
</evidence>
<reference evidence="17" key="1">
    <citation type="journal article" date="2020" name="PeerJ">
        <title>Six complete mitochondrial genomes of mayflies from three genera of Ephemerellidae (Insecta: Ephemeroptera) with inversion and translocation of trnI rearrangement and their phylogenetic relationships.</title>
        <authorList>
            <person name="Xu X.D."/>
            <person name="Jia Y.Y."/>
            <person name="Cao S.S."/>
            <person name="Zhang Z.Y."/>
            <person name="Storey K.B."/>
            <person name="Yu D.N."/>
            <person name="Zhang J.Y."/>
        </authorList>
    </citation>
    <scope>NUCLEOTIDE SEQUENCE</scope>
</reference>
<keyword evidence="11" id="KW-0520">NAD</keyword>
<evidence type="ECO:0000256" key="10">
    <source>
        <dbReference type="ARBA" id="ARBA00022989"/>
    </source>
</evidence>
<evidence type="ECO:0000256" key="14">
    <source>
        <dbReference type="ARBA" id="ARBA00031019"/>
    </source>
</evidence>
<organism evidence="17">
    <name type="scientific">Torleya nepalica</name>
    <dbReference type="NCBI Taxonomy" id="1566145"/>
    <lineage>
        <taxon>Eukaryota</taxon>
        <taxon>Metazoa</taxon>
        <taxon>Ecdysozoa</taxon>
        <taxon>Arthropoda</taxon>
        <taxon>Hexapoda</taxon>
        <taxon>Insecta</taxon>
        <taxon>Pterygota</taxon>
        <taxon>Palaeoptera</taxon>
        <taxon>Ephemeroptera</taxon>
        <taxon>Pannota</taxon>
        <taxon>Ephemerellidae</taxon>
        <taxon>Torleya</taxon>
    </lineage>
</organism>
<evidence type="ECO:0000256" key="12">
    <source>
        <dbReference type="ARBA" id="ARBA00023128"/>
    </source>
</evidence>
<keyword evidence="6" id="KW-0679">Respiratory chain</keyword>
<name>A0A7D6FNR0_9INSE</name>
<dbReference type="GO" id="GO:0008137">
    <property type="term" value="F:NADH dehydrogenase (ubiquinone) activity"/>
    <property type="evidence" value="ECO:0007669"/>
    <property type="project" value="UniProtKB-EC"/>
</dbReference>
<comment type="similarity">
    <text evidence="2">Belongs to the complex I subunit 6 family.</text>
</comment>
<feature type="transmembrane region" description="Helical" evidence="16">
    <location>
        <begin position="52"/>
        <end position="72"/>
    </location>
</feature>
<feature type="transmembrane region" description="Helical" evidence="16">
    <location>
        <begin position="84"/>
        <end position="105"/>
    </location>
</feature>
<feature type="transmembrane region" description="Helical" evidence="16">
    <location>
        <begin position="138"/>
        <end position="160"/>
    </location>
</feature>
<proteinExistence type="inferred from homology"/>
<keyword evidence="5" id="KW-0813">Transport</keyword>
<accession>A0A7D6FNR0</accession>
<reference evidence="17" key="2">
    <citation type="submission" date="2020-04" db="EMBL/GenBank/DDBJ databases">
        <authorList>
            <person name="Xu X."/>
        </authorList>
    </citation>
    <scope>NUCLEOTIDE SEQUENCE</scope>
</reference>
<evidence type="ECO:0000256" key="13">
    <source>
        <dbReference type="ARBA" id="ARBA00023136"/>
    </source>
</evidence>
<dbReference type="RefSeq" id="YP_009918129.1">
    <property type="nucleotide sequence ID" value="NC_050284.1"/>
</dbReference>
<keyword evidence="10 16" id="KW-1133">Transmembrane helix</keyword>
<evidence type="ECO:0000256" key="6">
    <source>
        <dbReference type="ARBA" id="ARBA00022660"/>
    </source>
</evidence>
<evidence type="ECO:0000256" key="5">
    <source>
        <dbReference type="ARBA" id="ARBA00022448"/>
    </source>
</evidence>
<evidence type="ECO:0000256" key="9">
    <source>
        <dbReference type="ARBA" id="ARBA00022982"/>
    </source>
</evidence>